<gene>
    <name evidence="1" type="ORF">F2P81_001134</name>
</gene>
<organism evidence="1 2">
    <name type="scientific">Scophthalmus maximus</name>
    <name type="common">Turbot</name>
    <name type="synonym">Psetta maxima</name>
    <dbReference type="NCBI Taxonomy" id="52904"/>
    <lineage>
        <taxon>Eukaryota</taxon>
        <taxon>Metazoa</taxon>
        <taxon>Chordata</taxon>
        <taxon>Craniata</taxon>
        <taxon>Vertebrata</taxon>
        <taxon>Euteleostomi</taxon>
        <taxon>Actinopterygii</taxon>
        <taxon>Neopterygii</taxon>
        <taxon>Teleostei</taxon>
        <taxon>Neoteleostei</taxon>
        <taxon>Acanthomorphata</taxon>
        <taxon>Carangaria</taxon>
        <taxon>Pleuronectiformes</taxon>
        <taxon>Pleuronectoidei</taxon>
        <taxon>Scophthalmidae</taxon>
        <taxon>Scophthalmus</taxon>
    </lineage>
</organism>
<reference evidence="1 2" key="1">
    <citation type="submission" date="2019-06" db="EMBL/GenBank/DDBJ databases">
        <title>Draft genomes of female and male turbot (Scophthalmus maximus).</title>
        <authorList>
            <person name="Xu H."/>
            <person name="Xu X.-W."/>
            <person name="Shao C."/>
            <person name="Chen S."/>
        </authorList>
    </citation>
    <scope>NUCLEOTIDE SEQUENCE [LARGE SCALE GENOMIC DNA]</scope>
    <source>
        <strain evidence="1">Ysfricsl-2016a</strain>
        <tissue evidence="1">Blood</tissue>
    </source>
</reference>
<evidence type="ECO:0000313" key="2">
    <source>
        <dbReference type="Proteomes" id="UP000438429"/>
    </source>
</evidence>
<dbReference type="Proteomes" id="UP000438429">
    <property type="component" value="Unassembled WGS sequence"/>
</dbReference>
<protein>
    <submittedName>
        <fullName evidence="1">Uncharacterized protein</fullName>
    </submittedName>
</protein>
<evidence type="ECO:0000313" key="1">
    <source>
        <dbReference type="EMBL" id="KAF0047501.1"/>
    </source>
</evidence>
<comment type="caution">
    <text evidence="1">The sequence shown here is derived from an EMBL/GenBank/DDBJ whole genome shotgun (WGS) entry which is preliminary data.</text>
</comment>
<dbReference type="AlphaFoldDB" id="A0A6A4TYD2"/>
<name>A0A6A4TYD2_SCOMX</name>
<accession>A0A6A4TYD2</accession>
<proteinExistence type="predicted"/>
<sequence>MRVGRVAYQCPRQQCRTTSARDFHIKIAAIAHNLTMLQVSVGGNRIRPDSVSMSRPVFDTRTVSAASNVELHHECE</sequence>
<dbReference type="EMBL" id="VEVO01000001">
    <property type="protein sequence ID" value="KAF0047501.1"/>
    <property type="molecule type" value="Genomic_DNA"/>
</dbReference>